<comment type="similarity">
    <text evidence="2">Belongs to the UPF0410 family.</text>
</comment>
<reference evidence="8 9" key="1">
    <citation type="submission" date="2014-07" db="EMBL/GenBank/DDBJ databases">
        <title>Draft Genome Sequence of Gephyronic Acid Producer, Cystobacter violaceus Strain Cb vi76.</title>
        <authorList>
            <person name="Stevens D.C."/>
            <person name="Young J."/>
            <person name="Carmichael R."/>
            <person name="Tan J."/>
            <person name="Taylor R.E."/>
        </authorList>
    </citation>
    <scope>NUCLEOTIDE SEQUENCE [LARGE SCALE GENOMIC DNA]</scope>
    <source>
        <strain evidence="8 9">Cb vi76</strain>
    </source>
</reference>
<keyword evidence="6 7" id="KW-0472">Membrane</keyword>
<dbReference type="InterPro" id="IPR007341">
    <property type="entry name" value="Transgly_assoc"/>
</dbReference>
<evidence type="ECO:0000256" key="5">
    <source>
        <dbReference type="ARBA" id="ARBA00022989"/>
    </source>
</evidence>
<keyword evidence="5 7" id="KW-1133">Transmembrane helix</keyword>
<dbReference type="GO" id="GO:0005886">
    <property type="term" value="C:plasma membrane"/>
    <property type="evidence" value="ECO:0007669"/>
    <property type="project" value="UniProtKB-SubCell"/>
</dbReference>
<feature type="transmembrane region" description="Helical" evidence="7">
    <location>
        <begin position="29"/>
        <end position="51"/>
    </location>
</feature>
<dbReference type="PANTHER" id="PTHR33884">
    <property type="entry name" value="UPF0410 PROTEIN YMGE"/>
    <property type="match status" value="1"/>
</dbReference>
<evidence type="ECO:0000256" key="3">
    <source>
        <dbReference type="ARBA" id="ARBA00022475"/>
    </source>
</evidence>
<name>A0A084SPG9_9BACT</name>
<evidence type="ECO:0000313" key="8">
    <source>
        <dbReference type="EMBL" id="KFA90354.1"/>
    </source>
</evidence>
<gene>
    <name evidence="8" type="ORF">Q664_28930</name>
</gene>
<evidence type="ECO:0000256" key="2">
    <source>
        <dbReference type="ARBA" id="ARBA00011006"/>
    </source>
</evidence>
<dbReference type="Proteomes" id="UP000028547">
    <property type="component" value="Unassembled WGS sequence"/>
</dbReference>
<protein>
    <submittedName>
        <fullName evidence="8">Signal peptide protein</fullName>
    </submittedName>
</protein>
<keyword evidence="3" id="KW-1003">Cell membrane</keyword>
<comment type="subcellular location">
    <subcellularLocation>
        <location evidence="1">Cell membrane</location>
        <topology evidence="1">Multi-pass membrane protein</topology>
    </subcellularLocation>
</comment>
<evidence type="ECO:0000256" key="7">
    <source>
        <dbReference type="SAM" id="Phobius"/>
    </source>
</evidence>
<comment type="caution">
    <text evidence="8">The sequence shown here is derived from an EMBL/GenBank/DDBJ whole genome shotgun (WGS) entry which is preliminary data.</text>
</comment>
<organism evidence="8 9">
    <name type="scientific">Archangium violaceum Cb vi76</name>
    <dbReference type="NCBI Taxonomy" id="1406225"/>
    <lineage>
        <taxon>Bacteria</taxon>
        <taxon>Pseudomonadati</taxon>
        <taxon>Myxococcota</taxon>
        <taxon>Myxococcia</taxon>
        <taxon>Myxococcales</taxon>
        <taxon>Cystobacterineae</taxon>
        <taxon>Archangiaceae</taxon>
        <taxon>Archangium</taxon>
    </lineage>
</organism>
<keyword evidence="4 7" id="KW-0812">Transmembrane</keyword>
<dbReference type="AlphaFoldDB" id="A0A084SPG9"/>
<evidence type="ECO:0000256" key="4">
    <source>
        <dbReference type="ARBA" id="ARBA00022692"/>
    </source>
</evidence>
<dbReference type="RefSeq" id="WP_043402580.1">
    <property type="nucleotide sequence ID" value="NZ_JPMI01000214.1"/>
</dbReference>
<evidence type="ECO:0000256" key="6">
    <source>
        <dbReference type="ARBA" id="ARBA00023136"/>
    </source>
</evidence>
<sequence length="89" mass="9214">MSIIWFIVVGLVAGLLARALLPGRQSMGLVATMLLGIVGSFVGGFIGSLFSPSRSVLDLQPSGLIMSVVGAIVVLLLVGWAGRGRRIHA</sequence>
<feature type="transmembrane region" description="Helical" evidence="7">
    <location>
        <begin position="63"/>
        <end position="82"/>
    </location>
</feature>
<dbReference type="Pfam" id="PF04226">
    <property type="entry name" value="Transgly_assoc"/>
    <property type="match status" value="1"/>
</dbReference>
<dbReference type="EMBL" id="JPMI01000214">
    <property type="protein sequence ID" value="KFA90354.1"/>
    <property type="molecule type" value="Genomic_DNA"/>
</dbReference>
<dbReference type="PANTHER" id="PTHR33884:SF3">
    <property type="entry name" value="UPF0410 PROTEIN YMGE"/>
    <property type="match status" value="1"/>
</dbReference>
<evidence type="ECO:0000256" key="1">
    <source>
        <dbReference type="ARBA" id="ARBA00004651"/>
    </source>
</evidence>
<evidence type="ECO:0000313" key="9">
    <source>
        <dbReference type="Proteomes" id="UP000028547"/>
    </source>
</evidence>
<accession>A0A084SPG9</accession>
<proteinExistence type="inferred from homology"/>